<dbReference type="Gene3D" id="3.40.50.2300">
    <property type="match status" value="1"/>
</dbReference>
<dbReference type="Pfam" id="PF02302">
    <property type="entry name" value="PTS_IIB"/>
    <property type="match status" value="1"/>
</dbReference>
<organism evidence="3 4">
    <name type="scientific">Tepidimicrobium xylanilyticum</name>
    <dbReference type="NCBI Taxonomy" id="1123352"/>
    <lineage>
        <taxon>Bacteria</taxon>
        <taxon>Bacillati</taxon>
        <taxon>Bacillota</taxon>
        <taxon>Tissierellia</taxon>
        <taxon>Tissierellales</taxon>
        <taxon>Tepidimicrobiaceae</taxon>
        <taxon>Tepidimicrobium</taxon>
    </lineage>
</organism>
<dbReference type="GO" id="GO:0008982">
    <property type="term" value="F:protein-N(PI)-phosphohistidine-sugar phosphotransferase activity"/>
    <property type="evidence" value="ECO:0007669"/>
    <property type="project" value="InterPro"/>
</dbReference>
<name>A0A1H3D7B6_9FIRM</name>
<keyword evidence="4" id="KW-1185">Reference proteome</keyword>
<dbReference type="RefSeq" id="WP_093754417.1">
    <property type="nucleotide sequence ID" value="NZ_FNNG01000014.1"/>
</dbReference>
<reference evidence="3 4" key="1">
    <citation type="submission" date="2016-10" db="EMBL/GenBank/DDBJ databases">
        <authorList>
            <person name="de Groot N.N."/>
        </authorList>
    </citation>
    <scope>NUCLEOTIDE SEQUENCE [LARGE SCALE GENOMIC DNA]</scope>
    <source>
        <strain evidence="3 4">DSM 23310</strain>
    </source>
</reference>
<evidence type="ECO:0000313" key="3">
    <source>
        <dbReference type="EMBL" id="SDX62028.1"/>
    </source>
</evidence>
<dbReference type="SUPFAM" id="SSF52794">
    <property type="entry name" value="PTS system IIB component-like"/>
    <property type="match status" value="1"/>
</dbReference>
<accession>A0A1H3D7B6</accession>
<dbReference type="InterPro" id="IPR013011">
    <property type="entry name" value="PTS_EIIB_2"/>
</dbReference>
<dbReference type="PROSITE" id="PS51099">
    <property type="entry name" value="PTS_EIIB_TYPE_2"/>
    <property type="match status" value="1"/>
</dbReference>
<proteinExistence type="predicted"/>
<dbReference type="EMBL" id="FNNG01000014">
    <property type="protein sequence ID" value="SDX62028.1"/>
    <property type="molecule type" value="Genomic_DNA"/>
</dbReference>
<evidence type="ECO:0000259" key="2">
    <source>
        <dbReference type="PROSITE" id="PS51099"/>
    </source>
</evidence>
<keyword evidence="1" id="KW-0808">Transferase</keyword>
<dbReference type="OrthoDB" id="6505030at2"/>
<dbReference type="InterPro" id="IPR036095">
    <property type="entry name" value="PTS_EIIB-like_sf"/>
</dbReference>
<feature type="domain" description="PTS EIIB type-2" evidence="2">
    <location>
        <begin position="3"/>
        <end position="95"/>
    </location>
</feature>
<dbReference type="InterPro" id="IPR003501">
    <property type="entry name" value="PTS_EIIB_2/3"/>
</dbReference>
<dbReference type="CDD" id="cd05566">
    <property type="entry name" value="PTS_IIB_galactitol"/>
    <property type="match status" value="1"/>
</dbReference>
<dbReference type="Proteomes" id="UP000198828">
    <property type="component" value="Unassembled WGS sequence"/>
</dbReference>
<dbReference type="AlphaFoldDB" id="A0A1H3D7B6"/>
<gene>
    <name evidence="3" type="ORF">SAMN05660923_02619</name>
</gene>
<evidence type="ECO:0000256" key="1">
    <source>
        <dbReference type="ARBA" id="ARBA00022679"/>
    </source>
</evidence>
<sequence>MKKRILVACGTGIATSTMVANKIQSEIANRNEAIDVVIDQCKVAEVSSLWSNYDLIVSTTQVPSDVKIPVISGLPFLTGIGLDKVIEDIIEKLKS</sequence>
<evidence type="ECO:0000313" key="4">
    <source>
        <dbReference type="Proteomes" id="UP000198828"/>
    </source>
</evidence>
<dbReference type="GO" id="GO:0009401">
    <property type="term" value="P:phosphoenolpyruvate-dependent sugar phosphotransferase system"/>
    <property type="evidence" value="ECO:0007669"/>
    <property type="project" value="InterPro"/>
</dbReference>
<protein>
    <submittedName>
        <fullName evidence="3">PTS system IIB component, Gat family (TC 4.A.5)</fullName>
    </submittedName>
</protein>